<reference evidence="1" key="1">
    <citation type="journal article" date="2014" name="Int. J. Syst. Evol. Microbiol.">
        <title>Complete genome sequence of Corynebacterium casei LMG S-19264T (=DSM 44701T), isolated from a smear-ripened cheese.</title>
        <authorList>
            <consortium name="US DOE Joint Genome Institute (JGI-PGF)"/>
            <person name="Walter F."/>
            <person name="Albersmeier A."/>
            <person name="Kalinowski J."/>
            <person name="Ruckert C."/>
        </authorList>
    </citation>
    <scope>NUCLEOTIDE SEQUENCE</scope>
    <source>
        <strain evidence="1">KCTC 32182</strain>
    </source>
</reference>
<organism evidence="1 2">
    <name type="scientific">Paludibacterium paludis</name>
    <dbReference type="NCBI Taxonomy" id="1225769"/>
    <lineage>
        <taxon>Bacteria</taxon>
        <taxon>Pseudomonadati</taxon>
        <taxon>Pseudomonadota</taxon>
        <taxon>Betaproteobacteria</taxon>
        <taxon>Neisseriales</taxon>
        <taxon>Chromobacteriaceae</taxon>
        <taxon>Paludibacterium</taxon>
    </lineage>
</organism>
<keyword evidence="2" id="KW-1185">Reference proteome</keyword>
<dbReference type="Gene3D" id="1.10.10.10">
    <property type="entry name" value="Winged helix-like DNA-binding domain superfamily/Winged helix DNA-binding domain"/>
    <property type="match status" value="1"/>
</dbReference>
<proteinExistence type="predicted"/>
<gene>
    <name evidence="1" type="ORF">GCM10011289_27900</name>
</gene>
<name>A0A918P6G1_9NEIS</name>
<reference evidence="1" key="2">
    <citation type="submission" date="2020-09" db="EMBL/GenBank/DDBJ databases">
        <authorList>
            <person name="Sun Q."/>
            <person name="Kim S."/>
        </authorList>
    </citation>
    <scope>NUCLEOTIDE SEQUENCE</scope>
    <source>
        <strain evidence="1">KCTC 32182</strain>
    </source>
</reference>
<dbReference type="Proteomes" id="UP000645257">
    <property type="component" value="Unassembled WGS sequence"/>
</dbReference>
<dbReference type="InterPro" id="IPR036388">
    <property type="entry name" value="WH-like_DNA-bd_sf"/>
</dbReference>
<dbReference type="AlphaFoldDB" id="A0A918P6G1"/>
<dbReference type="EMBL" id="BMYX01000017">
    <property type="protein sequence ID" value="GGY22503.1"/>
    <property type="molecule type" value="Genomic_DNA"/>
</dbReference>
<accession>A0A918P6G1</accession>
<protein>
    <submittedName>
        <fullName evidence="1">Uncharacterized protein</fullName>
    </submittedName>
</protein>
<evidence type="ECO:0000313" key="2">
    <source>
        <dbReference type="Proteomes" id="UP000645257"/>
    </source>
</evidence>
<comment type="caution">
    <text evidence="1">The sequence shown here is derived from an EMBL/GenBank/DDBJ whole genome shotgun (WGS) entry which is preliminary data.</text>
</comment>
<sequence length="65" mass="7633">MRMVFDAKDQYESQWAAIVSIADKIGCTAETLRCPRAQRDDILMVEIERVWQVNQQVYGADKVWR</sequence>
<evidence type="ECO:0000313" key="1">
    <source>
        <dbReference type="EMBL" id="GGY22503.1"/>
    </source>
</evidence>